<comment type="caution">
    <text evidence="1">The sequence shown here is derived from an EMBL/GenBank/DDBJ whole genome shotgun (WGS) entry which is preliminary data.</text>
</comment>
<proteinExistence type="predicted"/>
<dbReference type="EMBL" id="CM047587">
    <property type="protein sequence ID" value="KAI9906784.1"/>
    <property type="molecule type" value="Genomic_DNA"/>
</dbReference>
<sequence length="302" mass="32257">MASPSPVKACSKVWLVTACSSGFGRAIVLAALARGYRVIATARDVRTLEDLVDKGARALALDVTASDAAFEAVVAQALRFYGSIDVVVNNAALLLAGAIEECSETEVYEQFTTNVFGVFRMVRAVLPHMRAKRSGVVAIMGSACGWTGMATMGVYGSTKFALAGLALALRAEVQPFNIDVTIIEPGSFRTAILSKGLVVPKRSIPDYVPLLARLRRRLSRINAATPLAKQPGDPTKAAHVIVDVLTKTGRCAGKQTLPKRLLLGTDAVALGAAELRERRHEWEEWAALASTTDHDDVVASRL</sequence>
<evidence type="ECO:0000313" key="1">
    <source>
        <dbReference type="EMBL" id="KAI9906784.1"/>
    </source>
</evidence>
<organism evidence="1 2">
    <name type="scientific">Peronosclerospora sorghi</name>
    <dbReference type="NCBI Taxonomy" id="230839"/>
    <lineage>
        <taxon>Eukaryota</taxon>
        <taxon>Sar</taxon>
        <taxon>Stramenopiles</taxon>
        <taxon>Oomycota</taxon>
        <taxon>Peronosporomycetes</taxon>
        <taxon>Peronosporales</taxon>
        <taxon>Peronosporaceae</taxon>
        <taxon>Peronosclerospora</taxon>
    </lineage>
</organism>
<accession>A0ACC0VLH2</accession>
<reference evidence="1 2" key="1">
    <citation type="journal article" date="2022" name="bioRxiv">
        <title>The genome of the oomycete Peronosclerospora sorghi, a cosmopolitan pathogen of maize and sorghum, is inflated with dispersed pseudogenes.</title>
        <authorList>
            <person name="Fletcher K."/>
            <person name="Martin F."/>
            <person name="Isakeit T."/>
            <person name="Cavanaugh K."/>
            <person name="Magill C."/>
            <person name="Michelmore R."/>
        </authorList>
    </citation>
    <scope>NUCLEOTIDE SEQUENCE [LARGE SCALE GENOMIC DNA]</scope>
    <source>
        <strain evidence="1">P6</strain>
    </source>
</reference>
<name>A0ACC0VLH2_9STRA</name>
<keyword evidence="2" id="KW-1185">Reference proteome</keyword>
<gene>
    <name evidence="1" type="ORF">PsorP6_016165</name>
</gene>
<evidence type="ECO:0000313" key="2">
    <source>
        <dbReference type="Proteomes" id="UP001163321"/>
    </source>
</evidence>
<protein>
    <submittedName>
        <fullName evidence="1">Uncharacterized protein</fullName>
    </submittedName>
</protein>
<dbReference type="Proteomes" id="UP001163321">
    <property type="component" value="Chromosome 8"/>
</dbReference>